<accession>A0ABN7ZGI0</accession>
<proteinExistence type="predicted"/>
<gene>
    <name evidence="1" type="ORF">LMG32289_05518</name>
</gene>
<dbReference type="RefSeq" id="WP_223994160.1">
    <property type="nucleotide sequence ID" value="NZ_CAJZAG010000012.1"/>
</dbReference>
<protein>
    <submittedName>
        <fullName evidence="1">Uncharacterized protein</fullName>
    </submittedName>
</protein>
<dbReference type="Proteomes" id="UP000706525">
    <property type="component" value="Unassembled WGS sequence"/>
</dbReference>
<organism evidence="1 2">
    <name type="scientific">Cupriavidus pampae</name>
    <dbReference type="NCBI Taxonomy" id="659251"/>
    <lineage>
        <taxon>Bacteria</taxon>
        <taxon>Pseudomonadati</taxon>
        <taxon>Pseudomonadota</taxon>
        <taxon>Betaproteobacteria</taxon>
        <taxon>Burkholderiales</taxon>
        <taxon>Burkholderiaceae</taxon>
        <taxon>Cupriavidus</taxon>
    </lineage>
</organism>
<comment type="caution">
    <text evidence="1">The sequence shown here is derived from an EMBL/GenBank/DDBJ whole genome shotgun (WGS) entry which is preliminary data.</text>
</comment>
<sequence>METNDTIMPERYAAVVPTAEDAGAWQRYRGSNAAMWRPAATKTDATTELAMSLGVM</sequence>
<evidence type="ECO:0000313" key="1">
    <source>
        <dbReference type="EMBL" id="CAG9184125.1"/>
    </source>
</evidence>
<reference evidence="1 2" key="1">
    <citation type="submission" date="2021-08" db="EMBL/GenBank/DDBJ databases">
        <authorList>
            <person name="Peeters C."/>
        </authorList>
    </citation>
    <scope>NUCLEOTIDE SEQUENCE [LARGE SCALE GENOMIC DNA]</scope>
    <source>
        <strain evidence="1 2">LMG 32289</strain>
    </source>
</reference>
<dbReference type="EMBL" id="CAJZAG010000012">
    <property type="protein sequence ID" value="CAG9184125.1"/>
    <property type="molecule type" value="Genomic_DNA"/>
</dbReference>
<name>A0ABN7ZGI0_9BURK</name>
<keyword evidence="2" id="KW-1185">Reference proteome</keyword>
<evidence type="ECO:0000313" key="2">
    <source>
        <dbReference type="Proteomes" id="UP000706525"/>
    </source>
</evidence>